<dbReference type="Gene3D" id="2.70.150.10">
    <property type="entry name" value="Calcium-transporting ATPase, cytoplasmic transduction domain A"/>
    <property type="match status" value="1"/>
</dbReference>
<evidence type="ECO:0000256" key="12">
    <source>
        <dbReference type="ARBA" id="ARBA00022967"/>
    </source>
</evidence>
<proteinExistence type="inferred from homology"/>
<dbReference type="PANTHER" id="PTHR43520">
    <property type="entry name" value="ATP7, ISOFORM B"/>
    <property type="match status" value="1"/>
</dbReference>
<keyword evidence="14" id="KW-0186">Copper</keyword>
<dbReference type="PRINTS" id="PR00943">
    <property type="entry name" value="CUATPASE"/>
</dbReference>
<evidence type="ECO:0000256" key="6">
    <source>
        <dbReference type="ARBA" id="ARBA00022692"/>
    </source>
</evidence>
<feature type="transmembrane region" description="Helical" evidence="17">
    <location>
        <begin position="39"/>
        <end position="59"/>
    </location>
</feature>
<keyword evidence="7 17" id="KW-0479">Metal-binding</keyword>
<keyword evidence="10 17" id="KW-0067">ATP-binding</keyword>
<dbReference type="InterPro" id="IPR023214">
    <property type="entry name" value="HAD_sf"/>
</dbReference>
<evidence type="ECO:0000256" key="2">
    <source>
        <dbReference type="ARBA" id="ARBA00006024"/>
    </source>
</evidence>
<evidence type="ECO:0000313" key="20">
    <source>
        <dbReference type="Proteomes" id="UP000727993"/>
    </source>
</evidence>
<dbReference type="SFLD" id="SFLDG00002">
    <property type="entry name" value="C1.7:_P-type_atpase_like"/>
    <property type="match status" value="1"/>
</dbReference>
<dbReference type="InterPro" id="IPR001757">
    <property type="entry name" value="P_typ_ATPase"/>
</dbReference>
<dbReference type="AlphaFoldDB" id="A0A936NAH6"/>
<keyword evidence="9" id="KW-0187">Copper transport</keyword>
<evidence type="ECO:0000256" key="15">
    <source>
        <dbReference type="ARBA" id="ARBA00023065"/>
    </source>
</evidence>
<feature type="transmembrane region" description="Helical" evidence="17">
    <location>
        <begin position="98"/>
        <end position="115"/>
    </location>
</feature>
<comment type="similarity">
    <text evidence="2 17">Belongs to the cation transport ATPase (P-type) (TC 3.A.3) family. Type IB subfamily.</text>
</comment>
<feature type="transmembrane region" description="Helical" evidence="17">
    <location>
        <begin position="619"/>
        <end position="638"/>
    </location>
</feature>
<evidence type="ECO:0000256" key="11">
    <source>
        <dbReference type="ARBA" id="ARBA00022842"/>
    </source>
</evidence>
<dbReference type="SFLD" id="SFLDF00027">
    <property type="entry name" value="p-type_atpase"/>
    <property type="match status" value="1"/>
</dbReference>
<dbReference type="GO" id="GO:0016887">
    <property type="term" value="F:ATP hydrolysis activity"/>
    <property type="evidence" value="ECO:0007669"/>
    <property type="project" value="InterPro"/>
</dbReference>
<evidence type="ECO:0000256" key="10">
    <source>
        <dbReference type="ARBA" id="ARBA00022840"/>
    </source>
</evidence>
<dbReference type="InterPro" id="IPR044492">
    <property type="entry name" value="P_typ_ATPase_HD_dom"/>
</dbReference>
<dbReference type="NCBIfam" id="TIGR01494">
    <property type="entry name" value="ATPase_P-type"/>
    <property type="match status" value="1"/>
</dbReference>
<evidence type="ECO:0000256" key="13">
    <source>
        <dbReference type="ARBA" id="ARBA00022989"/>
    </source>
</evidence>
<feature type="transmembrane region" description="Helical" evidence="17">
    <location>
        <begin position="590"/>
        <end position="613"/>
    </location>
</feature>
<dbReference type="PRINTS" id="PR00119">
    <property type="entry name" value="CATATPASE"/>
</dbReference>
<dbReference type="InterPro" id="IPR018303">
    <property type="entry name" value="ATPase_P-typ_P_site"/>
</dbReference>
<dbReference type="InterPro" id="IPR036412">
    <property type="entry name" value="HAD-like_sf"/>
</dbReference>
<comment type="caution">
    <text evidence="19">The sequence shown here is derived from an EMBL/GenBank/DDBJ whole genome shotgun (WGS) entry which is preliminary data.</text>
</comment>
<keyword evidence="13 17" id="KW-1133">Transmembrane helix</keyword>
<feature type="domain" description="P-type ATPase A" evidence="18">
    <location>
        <begin position="132"/>
        <end position="234"/>
    </location>
</feature>
<dbReference type="NCBIfam" id="TIGR01525">
    <property type="entry name" value="ATPase-IB_hvy"/>
    <property type="match status" value="1"/>
</dbReference>
<feature type="transmembrane region" description="Helical" evidence="17">
    <location>
        <begin position="71"/>
        <end position="92"/>
    </location>
</feature>
<protein>
    <submittedName>
        <fullName evidence="19">Copper-translocating P-type ATPase</fullName>
        <ecNumber evidence="19">3.6.3.-</ecNumber>
    </submittedName>
</protein>
<evidence type="ECO:0000256" key="4">
    <source>
        <dbReference type="ARBA" id="ARBA00022475"/>
    </source>
</evidence>
<dbReference type="GO" id="GO:0055070">
    <property type="term" value="P:copper ion homeostasis"/>
    <property type="evidence" value="ECO:0007669"/>
    <property type="project" value="TreeGrafter"/>
</dbReference>
<sequence length="652" mass="67614">MFRQKVLVSALLTVPAVIYSSMLQDLLGYTAPEFPGSNWVAAVFATAVFAYGGPVFLRGGVSEIKARQPGMMLLISLGLIVAFVASVATQFGLIDVDLWFELATLVTVMLVGHWLEMRAVGRAQGALAALAELLPDDAERLDADGEPTTVAIAELAEDDIVLVRAGGRVPVDGTITDGAAELDESMITGESRPVAKKVDDAVVAGTVSTDSSIRIRVDATGDDTALAGIQRLVEEAQSSHSRAQAMADRFAGWLFYAAIGSGLLTFVVWMALGEPANAVERTVTVLVIACPHALGLAIPLTIAVSTSVAASSGILIKDRLALEGMRRVDVVLFDKTGTLTAGEHEVTDLAVAGVDEHRLLTLASAVEAESEHPLARAIIARAGQDDAVGRGSDHRSLAGRGVTATVDGVETAVGGPALLEDRGVEVPEALAETTEQWRERGASVLHVIADGEVVGAFAMEDAIRPESADAVRALADVGIQTAMITGDAQQVADSVADALGIDEVFAEVLPEDKDSKVTELQGRGRRVAMVGDGVNDAPALARADVGIAIGAGTDVAMESAGVVLASSDPRSVLGVLKLSKASYTKMIQNLTWGAGYNLIAIPLAAGVLAFAGITLSPAVGAIIMSASTVIVAANAQLLRRVDLDRDRLCGQG</sequence>
<gene>
    <name evidence="19" type="ORF">IPN02_07315</name>
</gene>
<accession>A0A936NAH6</accession>
<dbReference type="Pfam" id="PF00702">
    <property type="entry name" value="Hydrolase"/>
    <property type="match status" value="1"/>
</dbReference>
<dbReference type="InterPro" id="IPR008250">
    <property type="entry name" value="ATPase_P-typ_transduc_dom_A_sf"/>
</dbReference>
<keyword evidence="15" id="KW-0406">Ion transport</keyword>
<evidence type="ECO:0000256" key="9">
    <source>
        <dbReference type="ARBA" id="ARBA00022796"/>
    </source>
</evidence>
<dbReference type="InterPro" id="IPR059000">
    <property type="entry name" value="ATPase_P-type_domA"/>
</dbReference>
<feature type="transmembrane region" description="Helical" evidence="17">
    <location>
        <begin position="292"/>
        <end position="316"/>
    </location>
</feature>
<dbReference type="InterPro" id="IPR027256">
    <property type="entry name" value="P-typ_ATPase_IB"/>
</dbReference>
<keyword evidence="5" id="KW-0597">Phosphoprotein</keyword>
<dbReference type="FunFam" id="2.70.150.10:FF:000020">
    <property type="entry name" value="Copper-exporting P-type ATPase A"/>
    <property type="match status" value="1"/>
</dbReference>
<evidence type="ECO:0000256" key="1">
    <source>
        <dbReference type="ARBA" id="ARBA00004651"/>
    </source>
</evidence>
<dbReference type="SUPFAM" id="SSF56784">
    <property type="entry name" value="HAD-like"/>
    <property type="match status" value="1"/>
</dbReference>
<dbReference type="GO" id="GO:0043682">
    <property type="term" value="F:P-type divalent copper transporter activity"/>
    <property type="evidence" value="ECO:0007669"/>
    <property type="project" value="TreeGrafter"/>
</dbReference>
<keyword evidence="3" id="KW-0813">Transport</keyword>
<keyword evidence="16 17" id="KW-0472">Membrane</keyword>
<dbReference type="InterPro" id="IPR023299">
    <property type="entry name" value="ATPase_P-typ_cyto_dom_N"/>
</dbReference>
<dbReference type="Gene3D" id="3.40.1110.10">
    <property type="entry name" value="Calcium-transporting ATPase, cytoplasmic domain N"/>
    <property type="match status" value="1"/>
</dbReference>
<evidence type="ECO:0000259" key="18">
    <source>
        <dbReference type="Pfam" id="PF00122"/>
    </source>
</evidence>
<feature type="transmembrane region" description="Helical" evidence="17">
    <location>
        <begin position="250"/>
        <end position="272"/>
    </location>
</feature>
<name>A0A936NAH6_9ACTN</name>
<organism evidence="19 20">
    <name type="scientific">Candidatus Neomicrothrix subdominans</name>
    <dbReference type="NCBI Taxonomy" id="2954438"/>
    <lineage>
        <taxon>Bacteria</taxon>
        <taxon>Bacillati</taxon>
        <taxon>Actinomycetota</taxon>
        <taxon>Acidimicrobiia</taxon>
        <taxon>Acidimicrobiales</taxon>
        <taxon>Microthrixaceae</taxon>
        <taxon>Candidatus Neomicrothrix</taxon>
    </lineage>
</organism>
<dbReference type="NCBIfam" id="TIGR01511">
    <property type="entry name" value="ATPase-IB1_Cu"/>
    <property type="match status" value="1"/>
</dbReference>
<dbReference type="EC" id="3.6.3.-" evidence="19"/>
<dbReference type="EMBL" id="JADJZA010000003">
    <property type="protein sequence ID" value="MBK9296643.1"/>
    <property type="molecule type" value="Genomic_DNA"/>
</dbReference>
<evidence type="ECO:0000256" key="3">
    <source>
        <dbReference type="ARBA" id="ARBA00022448"/>
    </source>
</evidence>
<evidence type="ECO:0000313" key="19">
    <source>
        <dbReference type="EMBL" id="MBK9296643.1"/>
    </source>
</evidence>
<dbReference type="InterPro" id="IPR023298">
    <property type="entry name" value="ATPase_P-typ_TM_dom_sf"/>
</dbReference>
<dbReference type="PROSITE" id="PS00154">
    <property type="entry name" value="ATPASE_E1_E2"/>
    <property type="match status" value="1"/>
</dbReference>
<dbReference type="PANTHER" id="PTHR43520:SF5">
    <property type="entry name" value="CATION-TRANSPORTING P-TYPE ATPASE-RELATED"/>
    <property type="match status" value="1"/>
</dbReference>
<dbReference type="SUPFAM" id="SSF81653">
    <property type="entry name" value="Calcium ATPase, transduction domain A"/>
    <property type="match status" value="1"/>
</dbReference>
<keyword evidence="8 17" id="KW-0547">Nucleotide-binding</keyword>
<reference evidence="19 20" key="1">
    <citation type="submission" date="2020-10" db="EMBL/GenBank/DDBJ databases">
        <title>Connecting structure to function with the recovery of over 1000 high-quality activated sludge metagenome-assembled genomes encoding full-length rRNA genes using long-read sequencing.</title>
        <authorList>
            <person name="Singleton C.M."/>
            <person name="Petriglieri F."/>
            <person name="Kristensen J.M."/>
            <person name="Kirkegaard R.H."/>
            <person name="Michaelsen T.Y."/>
            <person name="Andersen M.H."/>
            <person name="Karst S.M."/>
            <person name="Dueholm M.S."/>
            <person name="Nielsen P.H."/>
            <person name="Albertsen M."/>
        </authorList>
    </citation>
    <scope>NUCLEOTIDE SEQUENCE [LARGE SCALE GENOMIC DNA]</scope>
    <source>
        <strain evidence="19">Lyne_18-Q3-R50-59_MAXAC.006</strain>
    </source>
</reference>
<dbReference type="Proteomes" id="UP000727993">
    <property type="component" value="Unassembled WGS sequence"/>
</dbReference>
<dbReference type="GO" id="GO:0005507">
    <property type="term" value="F:copper ion binding"/>
    <property type="evidence" value="ECO:0007669"/>
    <property type="project" value="TreeGrafter"/>
</dbReference>
<evidence type="ECO:0000256" key="17">
    <source>
        <dbReference type="RuleBase" id="RU362081"/>
    </source>
</evidence>
<evidence type="ECO:0000256" key="7">
    <source>
        <dbReference type="ARBA" id="ARBA00022723"/>
    </source>
</evidence>
<dbReference type="SUPFAM" id="SSF81665">
    <property type="entry name" value="Calcium ATPase, transmembrane domain M"/>
    <property type="match status" value="1"/>
</dbReference>
<keyword evidence="4 17" id="KW-1003">Cell membrane</keyword>
<comment type="subcellular location">
    <subcellularLocation>
        <location evidence="1">Cell membrane</location>
        <topology evidence="1">Multi-pass membrane protein</topology>
    </subcellularLocation>
</comment>
<keyword evidence="6 17" id="KW-0812">Transmembrane</keyword>
<keyword evidence="19" id="KW-0378">Hydrolase</keyword>
<dbReference type="GO" id="GO:0005886">
    <property type="term" value="C:plasma membrane"/>
    <property type="evidence" value="ECO:0007669"/>
    <property type="project" value="UniProtKB-SubCell"/>
</dbReference>
<keyword evidence="11" id="KW-0460">Magnesium</keyword>
<evidence type="ECO:0000256" key="8">
    <source>
        <dbReference type="ARBA" id="ARBA00022741"/>
    </source>
</evidence>
<evidence type="ECO:0000256" key="5">
    <source>
        <dbReference type="ARBA" id="ARBA00022553"/>
    </source>
</evidence>
<dbReference type="SFLD" id="SFLDS00003">
    <property type="entry name" value="Haloacid_Dehalogenase"/>
    <property type="match status" value="1"/>
</dbReference>
<dbReference type="Pfam" id="PF00122">
    <property type="entry name" value="E1-E2_ATPase"/>
    <property type="match status" value="1"/>
</dbReference>
<keyword evidence="12" id="KW-1278">Translocase</keyword>
<dbReference type="Gene3D" id="3.40.50.1000">
    <property type="entry name" value="HAD superfamily/HAD-like"/>
    <property type="match status" value="1"/>
</dbReference>
<evidence type="ECO:0000256" key="16">
    <source>
        <dbReference type="ARBA" id="ARBA00023136"/>
    </source>
</evidence>
<evidence type="ECO:0000256" key="14">
    <source>
        <dbReference type="ARBA" id="ARBA00023008"/>
    </source>
</evidence>
<dbReference type="GO" id="GO:0005524">
    <property type="term" value="F:ATP binding"/>
    <property type="evidence" value="ECO:0007669"/>
    <property type="project" value="UniProtKB-UniRule"/>
</dbReference>